<keyword evidence="9 10" id="KW-0119">Carbohydrate metabolism</keyword>
<comment type="function">
    <text evidence="10">Specifically catalyzes the dephosphorylation of 2-phosphoglycolate. Is involved in the dissimilation of the intracellular 2-phosphoglycolate formed during the DNA repair of 3'-phosphoglycolate ends, a major class of DNA lesions induced by oxidative stress.</text>
</comment>
<accession>A0ABY6F6U6</accession>
<feature type="binding site" evidence="10">
    <location>
        <position position="14"/>
    </location>
    <ligand>
        <name>Mg(2+)</name>
        <dbReference type="ChEBI" id="CHEBI:18420"/>
    </ligand>
</feature>
<dbReference type="RefSeq" id="WP_263077347.1">
    <property type="nucleotide sequence ID" value="NZ_CP089977.1"/>
</dbReference>
<dbReference type="NCBIfam" id="TIGR01509">
    <property type="entry name" value="HAD-SF-IA-v3"/>
    <property type="match status" value="1"/>
</dbReference>
<dbReference type="SFLD" id="SFLDG01129">
    <property type="entry name" value="C1.5:_HAD__Beta-PGM__Phosphata"/>
    <property type="match status" value="1"/>
</dbReference>
<evidence type="ECO:0000313" key="11">
    <source>
        <dbReference type="EMBL" id="UXZ05830.1"/>
    </source>
</evidence>
<proteinExistence type="inferred from homology"/>
<dbReference type="Gene3D" id="3.40.50.1000">
    <property type="entry name" value="HAD superfamily/HAD-like"/>
    <property type="match status" value="1"/>
</dbReference>
<protein>
    <recommendedName>
        <fullName evidence="5 10">Phosphoglycolate phosphatase</fullName>
        <shortName evidence="10">PGP</shortName>
        <shortName evidence="10">PGPase</shortName>
        <ecNumber evidence="5 10">3.1.3.18</ecNumber>
    </recommendedName>
</protein>
<evidence type="ECO:0000256" key="6">
    <source>
        <dbReference type="ARBA" id="ARBA00022723"/>
    </source>
</evidence>
<evidence type="ECO:0000256" key="5">
    <source>
        <dbReference type="ARBA" id="ARBA00013078"/>
    </source>
</evidence>
<dbReference type="Proteomes" id="UP001063782">
    <property type="component" value="Chromosome"/>
</dbReference>
<comment type="similarity">
    <text evidence="4 10">Belongs to the HAD-like hydrolase superfamily. CbbY/CbbZ/Gph/YieH family.</text>
</comment>
<dbReference type="InterPro" id="IPR023198">
    <property type="entry name" value="PGP-like_dom2"/>
</dbReference>
<evidence type="ECO:0000256" key="8">
    <source>
        <dbReference type="ARBA" id="ARBA00022842"/>
    </source>
</evidence>
<keyword evidence="6 10" id="KW-0479">Metal-binding</keyword>
<evidence type="ECO:0000313" key="12">
    <source>
        <dbReference type="Proteomes" id="UP001063782"/>
    </source>
</evidence>
<feature type="binding site" evidence="10">
    <location>
        <position position="172"/>
    </location>
    <ligand>
        <name>Mg(2+)</name>
        <dbReference type="ChEBI" id="CHEBI:18420"/>
    </ligand>
</feature>
<dbReference type="EMBL" id="CP089977">
    <property type="protein sequence ID" value="UXZ05830.1"/>
    <property type="molecule type" value="Genomic_DNA"/>
</dbReference>
<evidence type="ECO:0000256" key="10">
    <source>
        <dbReference type="HAMAP-Rule" id="MF_00495"/>
    </source>
</evidence>
<dbReference type="Pfam" id="PF13419">
    <property type="entry name" value="HAD_2"/>
    <property type="match status" value="1"/>
</dbReference>
<comment type="pathway">
    <text evidence="3 10">Organic acid metabolism; glycolate biosynthesis; glycolate from 2-phosphoglycolate: step 1/1.</text>
</comment>
<sequence>MQPTPKKVLIFDLDGTLIDSVPDLAAAINQMLAKFELPLASVEAVRGWVGNGSLVLVERALLAMGGQLAMLDEAHEIFLAQYADCASQETVAYAGVNEGLNRLLAAGFRLNIATNKPERFLPALLTHLGWQDKFDLVLGGDSLSAKKPDPMQLTYICQRLGYTIDECVMIGDSKNDIMAGQAAGMSTLALRYGYNYGEPIDASNPTQAFDDFDGLVAFILTLA</sequence>
<dbReference type="HAMAP" id="MF_00495">
    <property type="entry name" value="GPH_hydrolase_bact"/>
    <property type="match status" value="1"/>
</dbReference>
<dbReference type="SUPFAM" id="SSF56784">
    <property type="entry name" value="HAD-like"/>
    <property type="match status" value="1"/>
</dbReference>
<dbReference type="InterPro" id="IPR037512">
    <property type="entry name" value="PGPase_prok"/>
</dbReference>
<dbReference type="PANTHER" id="PTHR43434:SF1">
    <property type="entry name" value="PHOSPHOGLYCOLATE PHOSPHATASE"/>
    <property type="match status" value="1"/>
</dbReference>
<dbReference type="PANTHER" id="PTHR43434">
    <property type="entry name" value="PHOSPHOGLYCOLATE PHOSPHATASE"/>
    <property type="match status" value="1"/>
</dbReference>
<dbReference type="InterPro" id="IPR006439">
    <property type="entry name" value="HAD-SF_hydro_IA"/>
</dbReference>
<evidence type="ECO:0000256" key="9">
    <source>
        <dbReference type="ARBA" id="ARBA00023277"/>
    </source>
</evidence>
<dbReference type="NCBIfam" id="NF009695">
    <property type="entry name" value="PRK13222.1-2"/>
    <property type="match status" value="1"/>
</dbReference>
<dbReference type="SFLD" id="SFLDS00003">
    <property type="entry name" value="Haloacid_Dehalogenase"/>
    <property type="match status" value="1"/>
</dbReference>
<dbReference type="PRINTS" id="PR00413">
    <property type="entry name" value="HADHALOGNASE"/>
</dbReference>
<reference evidence="11" key="1">
    <citation type="submission" date="2021-12" db="EMBL/GenBank/DDBJ databases">
        <title>taxonomy of Moraxella sp. ZY201224.</title>
        <authorList>
            <person name="Li F."/>
        </authorList>
    </citation>
    <scope>NUCLEOTIDE SEQUENCE</scope>
    <source>
        <strain evidence="11">ZY201224</strain>
    </source>
</reference>
<dbReference type="Gene3D" id="1.10.150.240">
    <property type="entry name" value="Putative phosphatase, domain 2"/>
    <property type="match status" value="1"/>
</dbReference>
<dbReference type="InterPro" id="IPR041492">
    <property type="entry name" value="HAD_2"/>
</dbReference>
<dbReference type="InterPro" id="IPR023214">
    <property type="entry name" value="HAD_sf"/>
</dbReference>
<gene>
    <name evidence="11" type="ORF">LU297_06500</name>
</gene>
<evidence type="ECO:0000256" key="3">
    <source>
        <dbReference type="ARBA" id="ARBA00004818"/>
    </source>
</evidence>
<dbReference type="CDD" id="cd16417">
    <property type="entry name" value="HAD_PGPase"/>
    <property type="match status" value="1"/>
</dbReference>
<evidence type="ECO:0000256" key="1">
    <source>
        <dbReference type="ARBA" id="ARBA00000830"/>
    </source>
</evidence>
<dbReference type="InterPro" id="IPR050155">
    <property type="entry name" value="HAD-like_hydrolase_sf"/>
</dbReference>
<evidence type="ECO:0000256" key="7">
    <source>
        <dbReference type="ARBA" id="ARBA00022801"/>
    </source>
</evidence>
<dbReference type="EC" id="3.1.3.18" evidence="5 10"/>
<dbReference type="InterPro" id="IPR036412">
    <property type="entry name" value="HAD-like_sf"/>
</dbReference>
<keyword evidence="7 10" id="KW-0378">Hydrolase</keyword>
<evidence type="ECO:0000256" key="4">
    <source>
        <dbReference type="ARBA" id="ARBA00006171"/>
    </source>
</evidence>
<keyword evidence="8 10" id="KW-0460">Magnesium</keyword>
<name>A0ABY6F6U6_9GAMM</name>
<comment type="catalytic activity">
    <reaction evidence="1 10">
        <text>2-phosphoglycolate + H2O = glycolate + phosphate</text>
        <dbReference type="Rhea" id="RHEA:14369"/>
        <dbReference type="ChEBI" id="CHEBI:15377"/>
        <dbReference type="ChEBI" id="CHEBI:29805"/>
        <dbReference type="ChEBI" id="CHEBI:43474"/>
        <dbReference type="ChEBI" id="CHEBI:58033"/>
        <dbReference type="EC" id="3.1.3.18"/>
    </reaction>
</comment>
<dbReference type="SFLD" id="SFLDG01135">
    <property type="entry name" value="C1.5.6:_HAD__Beta-PGM__Phospha"/>
    <property type="match status" value="1"/>
</dbReference>
<dbReference type="NCBIfam" id="TIGR01449">
    <property type="entry name" value="PGP_bact"/>
    <property type="match status" value="1"/>
</dbReference>
<evidence type="ECO:0000256" key="2">
    <source>
        <dbReference type="ARBA" id="ARBA00001946"/>
    </source>
</evidence>
<feature type="active site" description="Nucleophile" evidence="10">
    <location>
        <position position="12"/>
    </location>
</feature>
<feature type="binding site" evidence="10">
    <location>
        <position position="12"/>
    </location>
    <ligand>
        <name>Mg(2+)</name>
        <dbReference type="ChEBI" id="CHEBI:18420"/>
    </ligand>
</feature>
<keyword evidence="12" id="KW-1185">Reference proteome</keyword>
<organism evidence="11 12">
    <name type="scientific">Moraxella nasicaprae</name>
    <dbReference type="NCBI Taxonomy" id="2904122"/>
    <lineage>
        <taxon>Bacteria</taxon>
        <taxon>Pseudomonadati</taxon>
        <taxon>Pseudomonadota</taxon>
        <taxon>Gammaproteobacteria</taxon>
        <taxon>Moraxellales</taxon>
        <taxon>Moraxellaceae</taxon>
        <taxon>Moraxella</taxon>
    </lineage>
</organism>
<dbReference type="GO" id="GO:0008967">
    <property type="term" value="F:phosphoglycolate phosphatase activity"/>
    <property type="evidence" value="ECO:0007669"/>
    <property type="project" value="UniProtKB-EC"/>
</dbReference>
<comment type="cofactor">
    <cofactor evidence="2 10">
        <name>Mg(2+)</name>
        <dbReference type="ChEBI" id="CHEBI:18420"/>
    </cofactor>
</comment>
<dbReference type="NCBIfam" id="TIGR01549">
    <property type="entry name" value="HAD-SF-IA-v1"/>
    <property type="match status" value="1"/>
</dbReference>